<keyword evidence="1" id="KW-1133">Transmembrane helix</keyword>
<organism evidence="2 3">
    <name type="scientific">Paramecium tetraurelia</name>
    <dbReference type="NCBI Taxonomy" id="5888"/>
    <lineage>
        <taxon>Eukaryota</taxon>
        <taxon>Sar</taxon>
        <taxon>Alveolata</taxon>
        <taxon>Ciliophora</taxon>
        <taxon>Intramacronucleata</taxon>
        <taxon>Oligohymenophorea</taxon>
        <taxon>Peniculida</taxon>
        <taxon>Parameciidae</taxon>
        <taxon>Paramecium</taxon>
    </lineage>
</organism>
<feature type="transmembrane region" description="Helical" evidence="1">
    <location>
        <begin position="2485"/>
        <end position="2506"/>
    </location>
</feature>
<feature type="transmembrane region" description="Helical" evidence="1">
    <location>
        <begin position="2455"/>
        <end position="2473"/>
    </location>
</feature>
<dbReference type="Proteomes" id="UP000000600">
    <property type="component" value="Unassembled WGS sequence"/>
</dbReference>
<dbReference type="InterPro" id="IPR009030">
    <property type="entry name" value="Growth_fac_rcpt_cys_sf"/>
</dbReference>
<dbReference type="eggNOG" id="KOG3525">
    <property type="taxonomic scope" value="Eukaryota"/>
</dbReference>
<dbReference type="InParanoid" id="A0E9L6"/>
<accession>A0E9L6</accession>
<evidence type="ECO:0000313" key="2">
    <source>
        <dbReference type="EMBL" id="CAK91983.1"/>
    </source>
</evidence>
<keyword evidence="1" id="KW-0472">Membrane</keyword>
<sequence length="2830" mass="328100">MRNSITSTCRIPQISDREQRVEIVKGFQYYSGQGQIQGNFDQFGNRYCISGWIKIDIASINYYSKMPVIRITAFKNYGSGKNIGDELMKLEIEVNKNTPDKTQYIITNNFYGLPLQSLQSQYPDLNPVLNLIQCCEYYLNGIQQWHFIQYEYGRQQSRDKNLLQIQFSNELGLQSFPIGSNKYQSSFTNSKFYYVFGGDYFSSNMLQAWVSDFKFEFNYQDDRQLMNNVCYYSCKTCNGPQQTNCLSCIPDSNRVYIPEENKCLCQQGYIDYDGQVQCMKFEYRFPTISQEFVLNQVKQSCQFGYFLVHENNECIKCPQDSKNDFLCIDCLQFPLYWSEQSICTKDLINYGQTLESAFILTFRNEKDYDFYFIDDQNQMNLQLGYLDYCDPDRKEFKCVLSREQNKGQYFYVRCKPNYYISNNDCNEVDRNCLEAYDNGDCKSCIQNMYPINNNCYNCPLNCQSCELNKFDKEVHCTTCFDKYTLQNKQCQPCGSYCQLCQDYFDNNTQYSYLKCLKCIDDTKYYLSFDGVNCQENKIENCQYAFQYLKSDQKINTLDKYFELQFDQQNIITSCARCVNNSILVVSEQLCLYVNNPSCTFGYAQTLVQCDLQLSNLAYSKTIGNVCTTQQICLITTSTVVDEVQFTESCSEFSSIPQCEICLEGKFSVSDQLKVYKCLSCTNGYYQHQIAGKCFSCPSDLRCFSCYQQQRAAQDNWKVDIRAYYKVFIEKDDEHPYSEYGQSQNQEDYEIKCSQCISGYELINDLCVQSCAENCLKCQFINGQNVCLKCKLGQYGRQLTLMENQCIECSSNCALCRVRSNEELQQINPLFKNPKYMKYAHQCLKSYTDNGYTYDQQLGMFINCLDQDLGCFLQYSMNLNLYCSSQEFEKDRDAIVDAFQKQRFSLENILIDNLISGQSFREYENDLFYFQANEKYVKSIKIKISSKTSQICIIPDGSKIQQGFSENIFSAINVELEFNFLHEIQFIYERVFQILNFNSIKISNLKLIPQSSDKLKQLFFISCFPLKIELNNIEFTSESPVTQSQIQFLNVSSLTINTFILKGVILQNSDFFITIGQTEFKKIIQISDFQLLNSKLNGINLLHLDLAYNDSFILQNSIFQGNFYNSSIVKTSENKVIGTVFLNQIQIESDIQECQSIFNLFWFYYVKISNFIIQNSQLFNTSLIKLNNNSILSEILFLKCQLIESSIGIINSEVLSYINQFFLQISNIKFESNKYEETAKLLKFHKFNFLSSQLQITNISIINNEMINVSPLFNLHLQESSLIYLSIEEIDINGLNIIRGQGLIDISIIETQFIQIKSAIITQGQEYKLRIHQYLDCQLKYIQEQYYLQSLFIYSCLNLNIDDMIIKDVSSNNSPIISYQSAQLSAVQQSESIRISNLYAYNNLLLITEQQFSTSILKIESVQVTTLQIHNFTFINNIMHQYIQDNLKVSALGFNLDCQQASIILMKSKLSNNIVFNSTDSLIMIKAKSLIISDCNFFNNSIFDYSILQPHILWSFSKLDQIYLEDIQKIFLTKSSTGNAQLIVEELTIINCKFKNSQGSYGGAFQIIAQNYCRIQLSKLSFNNIMTSFQEENEQGGSIFIDSSTSLALNLNINDIRADTIFSRYQGGFLYLKAGSKNINVEMDNLILNNIHSLQGSIVYIQFQSQSSYSKNLYINNLVIKNFQRELLKFLNKYDDISANQEYGLNNNRTLIFIEFGESINLKNVYIENLLYESFLFLSSSRRINLNDLQIINSKLSNFLILIESNQFQSSLINLDNILIKNTSVGQFELLQNNCSSIPNQQQLASKTFQCLVSDSQTSAPFKLQMFHDSQSPNNLCWRNLNKNLTDMTESGLILLSQLYDDQIEVKNLHIAEINCSLCQRGLLSFQYKTSNKIQKYSSASHLYIKNSSCGQKGCFNLIKDKQNRILYQYNEQQKFLLKFESIIANYICENNSCKEGTCLNAENITIYLKDSNFQSNNASQRGGAIYTNSEILMYNCLIQNNQANIGGGIFQQETIQYPAIYNQIFNNKAQNYGNNIISTPQKLALQLNANGMFSTIRLKNEENLIIDQVYVPPYKTVQGLKSQYLLVPSGQSIANYRYFDWKDRQYIPSNQTFRLIPLNQEDQIIKSLSDTFCKIQGRIHIFSENKTDSENFQYNFTNINYTYFNAQTQDYNWDDLVIYLDNELPSHMSLQLEFSCNSISIPIFNKVAPYNLQGSHNNYKLRVEVRSLPCQFGEIKSIINFSCILCDNSLGLFSIKQNSSKCEVKDDVSTISVNSSQLNLKQGFWRPYIGTSKVSSCLNQLSNCLGGLIEGDESCSRGHIGALCEQCDLYNTRGDGEFSVGSRFACGSCQETQRNTLIITLVSFWTLISVSFHTGYNARFQDNSAILMKLLTNYLQILDTISTFQIDFSDEVQGTLSTISSPFESMIYSLDCFLSNTLAYEIHYARMIWELITPFFYTGFFFFIYFVAFKFGYAIFNKSVITTTLIYMYIFLQPTLIGGFMLLISFREISDYKWISANVSQRYDTYIHQLWIFRFCIPTLLLFSIAIPLYLLIGLYQNKNKFHKKLVRQSWGYLYIEYRNIAYYWEIVKIFQRELIILSLTYFEDSILIKAIIVILILILYLELNKKFKPYNVNYLNDLDYFLTNTCITSINLGIGCYFSQSSGSTEISYIFIIILLCLNFYSISYLLSKIIKEFLRQQINDLEQKLNVLKMKVARFLPCLMKFKTISKILKNHKVKKERQKVAKQIIILKNQEKYNFYQSDHHCEQFIDSRTITPIISSSEKNLCQHRLVKTNSLIVLQQQRVSIQIIDQKATMQFNINGNDTISGRQN</sequence>
<dbReference type="STRING" id="5888.A0E9L6"/>
<protein>
    <recommendedName>
        <fullName evidence="4">Transmembrane protein</fullName>
    </recommendedName>
</protein>
<dbReference type="PANTHER" id="PTHR11319:SF35">
    <property type="entry name" value="OUTER MEMBRANE PROTEIN PMPC-RELATED"/>
    <property type="match status" value="1"/>
</dbReference>
<dbReference type="OrthoDB" id="299573at2759"/>
<dbReference type="EMBL" id="CT868665">
    <property type="protein sequence ID" value="CAK91983.1"/>
    <property type="molecule type" value="Genomic_DNA"/>
</dbReference>
<proteinExistence type="predicted"/>
<evidence type="ECO:0008006" key="4">
    <source>
        <dbReference type="Google" id="ProtNLM"/>
    </source>
</evidence>
<feature type="transmembrane region" description="Helical" evidence="1">
    <location>
        <begin position="2668"/>
        <end position="2688"/>
    </location>
</feature>
<dbReference type="InterPro" id="IPR006212">
    <property type="entry name" value="Furin_repeat"/>
</dbReference>
<keyword evidence="1" id="KW-0812">Transmembrane</keyword>
<dbReference type="SUPFAM" id="SSF57184">
    <property type="entry name" value="Growth factor receptor domain"/>
    <property type="match status" value="1"/>
</dbReference>
<dbReference type="RefSeq" id="XP_001459380.1">
    <property type="nucleotide sequence ID" value="XM_001459343.1"/>
</dbReference>
<feature type="transmembrane region" description="Helical" evidence="1">
    <location>
        <begin position="2595"/>
        <end position="2622"/>
    </location>
</feature>
<evidence type="ECO:0000256" key="1">
    <source>
        <dbReference type="SAM" id="Phobius"/>
    </source>
</evidence>
<evidence type="ECO:0000313" key="3">
    <source>
        <dbReference type="Proteomes" id="UP000000600"/>
    </source>
</evidence>
<dbReference type="OMA" id="ITSCARC"/>
<name>A0E9L6_PARTE</name>
<dbReference type="GeneID" id="5045165"/>
<dbReference type="HOGENOM" id="CLU_000411_0_0_1"/>
<feature type="transmembrane region" description="Helical" evidence="1">
    <location>
        <begin position="2531"/>
        <end position="2556"/>
    </location>
</feature>
<keyword evidence="3" id="KW-1185">Reference proteome</keyword>
<dbReference type="KEGG" id="ptm:GSPATT00024714001"/>
<dbReference type="CDD" id="cd00064">
    <property type="entry name" value="FU"/>
    <property type="match status" value="1"/>
</dbReference>
<reference evidence="2 3" key="1">
    <citation type="journal article" date="2006" name="Nature">
        <title>Global trends of whole-genome duplications revealed by the ciliate Paramecium tetraurelia.</title>
        <authorList>
            <consortium name="Genoscope"/>
            <person name="Aury J.-M."/>
            <person name="Jaillon O."/>
            <person name="Duret L."/>
            <person name="Noel B."/>
            <person name="Jubin C."/>
            <person name="Porcel B.M."/>
            <person name="Segurens B."/>
            <person name="Daubin V."/>
            <person name="Anthouard V."/>
            <person name="Aiach N."/>
            <person name="Arnaiz O."/>
            <person name="Billaut A."/>
            <person name="Beisson J."/>
            <person name="Blanc I."/>
            <person name="Bouhouche K."/>
            <person name="Camara F."/>
            <person name="Duharcourt S."/>
            <person name="Guigo R."/>
            <person name="Gogendeau D."/>
            <person name="Katinka M."/>
            <person name="Keller A.-M."/>
            <person name="Kissmehl R."/>
            <person name="Klotz C."/>
            <person name="Koll F."/>
            <person name="Le Moue A."/>
            <person name="Lepere C."/>
            <person name="Malinsky S."/>
            <person name="Nowacki M."/>
            <person name="Nowak J.K."/>
            <person name="Plattner H."/>
            <person name="Poulain J."/>
            <person name="Ruiz F."/>
            <person name="Serrano V."/>
            <person name="Zagulski M."/>
            <person name="Dessen P."/>
            <person name="Betermier M."/>
            <person name="Weissenbach J."/>
            <person name="Scarpelli C."/>
            <person name="Schachter V."/>
            <person name="Sperling L."/>
            <person name="Meyer E."/>
            <person name="Cohen J."/>
            <person name="Wincker P."/>
        </authorList>
    </citation>
    <scope>NUCLEOTIDE SEQUENCE [LARGE SCALE GENOMIC DNA]</scope>
    <source>
        <strain evidence="2 3">Stock d4-2</strain>
    </source>
</reference>
<dbReference type="PANTHER" id="PTHR11319">
    <property type="entry name" value="G PROTEIN-COUPLED RECEPTOR-RELATED"/>
    <property type="match status" value="1"/>
</dbReference>
<gene>
    <name evidence="2" type="ORF">GSPATT00024714001</name>
</gene>